<dbReference type="EMBL" id="QLII01000001">
    <property type="protein sequence ID" value="RAI77964.1"/>
    <property type="molecule type" value="Genomic_DNA"/>
</dbReference>
<proteinExistence type="predicted"/>
<name>A0A327NVU6_9BACT</name>
<dbReference type="RefSeq" id="WP_111349163.1">
    <property type="nucleotide sequence ID" value="NZ_QLII01000001.1"/>
</dbReference>
<gene>
    <name evidence="1" type="ORF">HMF3257_34680</name>
</gene>
<dbReference type="Proteomes" id="UP000249016">
    <property type="component" value="Unassembled WGS sequence"/>
</dbReference>
<protein>
    <submittedName>
        <fullName evidence="1">Uncharacterized protein</fullName>
    </submittedName>
</protein>
<dbReference type="AlphaFoldDB" id="A0A327NVU6"/>
<keyword evidence="2" id="KW-1185">Reference proteome</keyword>
<reference evidence="1 2" key="1">
    <citation type="submission" date="2018-06" db="EMBL/GenBank/DDBJ databases">
        <title>Spirosoma sp. HMF3257 Genome sequencing and assembly.</title>
        <authorList>
            <person name="Kang H."/>
            <person name="Cha I."/>
            <person name="Kim H."/>
            <person name="Kang J."/>
            <person name="Joh K."/>
        </authorList>
    </citation>
    <scope>NUCLEOTIDE SEQUENCE [LARGE SCALE GENOMIC DNA]</scope>
    <source>
        <strain evidence="1 2">HMF3257</strain>
    </source>
</reference>
<sequence length="59" mass="6553">MNYYYLRSTLFITLAQGLLLLLLTMPMASAQTPGFLIRAGPMQTTMGRVRLPMGLVTSM</sequence>
<evidence type="ECO:0000313" key="1">
    <source>
        <dbReference type="EMBL" id="RAI77964.1"/>
    </source>
</evidence>
<comment type="caution">
    <text evidence="1">The sequence shown here is derived from an EMBL/GenBank/DDBJ whole genome shotgun (WGS) entry which is preliminary data.</text>
</comment>
<organism evidence="1 2">
    <name type="scientific">Spirosoma telluris</name>
    <dbReference type="NCBI Taxonomy" id="2183553"/>
    <lineage>
        <taxon>Bacteria</taxon>
        <taxon>Pseudomonadati</taxon>
        <taxon>Bacteroidota</taxon>
        <taxon>Cytophagia</taxon>
        <taxon>Cytophagales</taxon>
        <taxon>Cytophagaceae</taxon>
        <taxon>Spirosoma</taxon>
    </lineage>
</organism>
<evidence type="ECO:0000313" key="2">
    <source>
        <dbReference type="Proteomes" id="UP000249016"/>
    </source>
</evidence>
<accession>A0A327NVU6</accession>